<dbReference type="InterPro" id="IPR012951">
    <property type="entry name" value="BBE"/>
</dbReference>
<dbReference type="Gene3D" id="3.30.465.10">
    <property type="match status" value="2"/>
</dbReference>
<evidence type="ECO:0000259" key="7">
    <source>
        <dbReference type="PROSITE" id="PS51387"/>
    </source>
</evidence>
<dbReference type="SUPFAM" id="SSF56176">
    <property type="entry name" value="FAD-binding/transporter-associated domain-like"/>
    <property type="match status" value="1"/>
</dbReference>
<reference evidence="8 9" key="1">
    <citation type="journal article" date="2015" name="Sci. Rep.">
        <title>Genome of the facultative scuticociliatosis pathogen Pseudocohnilembus persalinus provides insight into its virulence through horizontal gene transfer.</title>
        <authorList>
            <person name="Xiong J."/>
            <person name="Wang G."/>
            <person name="Cheng J."/>
            <person name="Tian M."/>
            <person name="Pan X."/>
            <person name="Warren A."/>
            <person name="Jiang C."/>
            <person name="Yuan D."/>
            <person name="Miao W."/>
        </authorList>
    </citation>
    <scope>NUCLEOTIDE SEQUENCE [LARGE SCALE GENOMIC DNA]</scope>
    <source>
        <strain evidence="8">36N120E</strain>
    </source>
</reference>
<dbReference type="GO" id="GO:0016491">
    <property type="term" value="F:oxidoreductase activity"/>
    <property type="evidence" value="ECO:0007669"/>
    <property type="project" value="UniProtKB-KW"/>
</dbReference>
<dbReference type="Pfam" id="PF01565">
    <property type="entry name" value="FAD_binding_4"/>
    <property type="match status" value="1"/>
</dbReference>
<evidence type="ECO:0000256" key="2">
    <source>
        <dbReference type="ARBA" id="ARBA00005466"/>
    </source>
</evidence>
<organism evidence="8 9">
    <name type="scientific">Pseudocohnilembus persalinus</name>
    <name type="common">Ciliate</name>
    <dbReference type="NCBI Taxonomy" id="266149"/>
    <lineage>
        <taxon>Eukaryota</taxon>
        <taxon>Sar</taxon>
        <taxon>Alveolata</taxon>
        <taxon>Ciliophora</taxon>
        <taxon>Intramacronucleata</taxon>
        <taxon>Oligohymenophorea</taxon>
        <taxon>Scuticociliatia</taxon>
        <taxon>Philasterida</taxon>
        <taxon>Pseudocohnilembidae</taxon>
        <taxon>Pseudocohnilembus</taxon>
    </lineage>
</organism>
<accession>A0A0V0QUH7</accession>
<dbReference type="InterPro" id="IPR036318">
    <property type="entry name" value="FAD-bd_PCMH-like_sf"/>
</dbReference>
<feature type="compositionally biased region" description="Polar residues" evidence="6">
    <location>
        <begin position="275"/>
        <end position="296"/>
    </location>
</feature>
<protein>
    <submittedName>
        <fullName evidence="8">FAD-binding, type 2</fullName>
    </submittedName>
</protein>
<evidence type="ECO:0000256" key="5">
    <source>
        <dbReference type="ARBA" id="ARBA00023002"/>
    </source>
</evidence>
<dbReference type="InterPro" id="IPR006094">
    <property type="entry name" value="Oxid_FAD_bind_N"/>
</dbReference>
<dbReference type="GO" id="GO:0071949">
    <property type="term" value="F:FAD binding"/>
    <property type="evidence" value="ECO:0007669"/>
    <property type="project" value="InterPro"/>
</dbReference>
<dbReference type="EMBL" id="LDAU01000105">
    <property type="protein sequence ID" value="KRX05608.1"/>
    <property type="molecule type" value="Genomic_DNA"/>
</dbReference>
<comment type="caution">
    <text evidence="8">The sequence shown here is derived from an EMBL/GenBank/DDBJ whole genome shotgun (WGS) entry which is preliminary data.</text>
</comment>
<dbReference type="PANTHER" id="PTHR42973:SF39">
    <property type="entry name" value="FAD-BINDING PCMH-TYPE DOMAIN-CONTAINING PROTEIN"/>
    <property type="match status" value="1"/>
</dbReference>
<proteinExistence type="inferred from homology"/>
<dbReference type="Proteomes" id="UP000054937">
    <property type="component" value="Unassembled WGS sequence"/>
</dbReference>
<keyword evidence="5" id="KW-0560">Oxidoreductase</keyword>
<name>A0A0V0QUH7_PSEPJ</name>
<sequence>MELNTDLQQSLGINENFQINFPFSHRFNKNQLLPQIELLKKNRNIQQTNQINANNKQNKIIQSNNINQSQPNSIITTNCSPSQQKENLNNIKNSIIQKNQNDKQDITKEVQTSQYFQKNNENNNSSNSNIQLKQQQQLSLSQENCNFNNQSVNQVYKEKKLEHLGNYIEQNNFQSQQRDKKEEESNQQIQKINQHMISQKNHEKNNLSSINQMEEEMKNVDQITGLMQQLNNDQFQDIDYKINTKNEQENSQNNIQINQKLTNLKNSVNLTKHQNVLNNKKNQKYRANSHSFNSNEDYSENVKSSSEISHATSSSVKDEIIKQQQQQNEFAQQDVKNDPISSNFSQQKKQSQALKQWYYTQPGDPNWPTIQQFQEFKKQLKGTLILKGEDSYQAYSYDLRTNSPKPACFVYAQDENDVAKALKFAKNHEMRVSVSSTVLHQDHRNIVDNGVHISLINMQQIDLDLDKKQVTVQTGNRIKDIIEYLEQNAQKKYVIVTAGVSSVGIYGWTTQGGAGALSRLYGLGADNIVAARMVLVNGEVIDVNENNHPELLRAIRGSGASTYGVGISLTLKLQDEPGKVTHFSGKFYPNQFQLLNELYQEWDSQIPNFVSGKIHFDGEVAEFIGTCFGDRCEKQFQIFQVKCLAQNQCILDLDQYPNFYDYYKNIWGPTSSHDNQYLIQGAFHLQNISTVLSITQKFIKENENKSYFQCTAYTDIGGEVSTIAQTEKDKTTISSSLREASMMMTCYVQLENKSIQEKQELVQIMDNFSDNCLQYQSINQFVYWNEPQHNVKNWTQRYWGGLQNYNRLLKVKKIYDPENFLTCYHCVGYNQPSEIDPSLCPNNKCSCSNVYDENTCADDFNFLNYNQSISHKDNFRPKQSFIRKVGQQQKN</sequence>
<evidence type="ECO:0000313" key="9">
    <source>
        <dbReference type="Proteomes" id="UP000054937"/>
    </source>
</evidence>
<evidence type="ECO:0000256" key="6">
    <source>
        <dbReference type="SAM" id="MobiDB-lite"/>
    </source>
</evidence>
<keyword evidence="9" id="KW-1185">Reference proteome</keyword>
<dbReference type="OrthoDB" id="9983560at2759"/>
<comment type="similarity">
    <text evidence="2">Belongs to the oxygen-dependent FAD-linked oxidoreductase family.</text>
</comment>
<evidence type="ECO:0000313" key="8">
    <source>
        <dbReference type="EMBL" id="KRX05608.1"/>
    </source>
</evidence>
<dbReference type="PROSITE" id="PS51387">
    <property type="entry name" value="FAD_PCMH"/>
    <property type="match status" value="1"/>
</dbReference>
<gene>
    <name evidence="8" type="ORF">PPERSA_09748</name>
</gene>
<keyword evidence="3" id="KW-0285">Flavoprotein</keyword>
<dbReference type="InterPro" id="IPR050416">
    <property type="entry name" value="FAD-linked_Oxidoreductase"/>
</dbReference>
<dbReference type="InterPro" id="IPR016169">
    <property type="entry name" value="FAD-bd_PCMH_sub2"/>
</dbReference>
<feature type="compositionally biased region" description="Low complexity" evidence="6">
    <location>
        <begin position="323"/>
        <end position="333"/>
    </location>
</feature>
<dbReference type="Pfam" id="PF08031">
    <property type="entry name" value="BBE"/>
    <property type="match status" value="1"/>
</dbReference>
<dbReference type="InParanoid" id="A0A0V0QUH7"/>
<evidence type="ECO:0000256" key="4">
    <source>
        <dbReference type="ARBA" id="ARBA00022827"/>
    </source>
</evidence>
<comment type="cofactor">
    <cofactor evidence="1">
        <name>FAD</name>
        <dbReference type="ChEBI" id="CHEBI:57692"/>
    </cofactor>
</comment>
<feature type="region of interest" description="Disordered" evidence="6">
    <location>
        <begin position="275"/>
        <end position="347"/>
    </location>
</feature>
<dbReference type="AlphaFoldDB" id="A0A0V0QUH7"/>
<dbReference type="PANTHER" id="PTHR42973">
    <property type="entry name" value="BINDING OXIDOREDUCTASE, PUTATIVE (AFU_ORTHOLOGUE AFUA_1G17690)-RELATED"/>
    <property type="match status" value="1"/>
</dbReference>
<feature type="domain" description="FAD-binding PCMH-type" evidence="7">
    <location>
        <begin position="402"/>
        <end position="576"/>
    </location>
</feature>
<feature type="compositionally biased region" description="Low complexity" evidence="6">
    <location>
        <begin position="304"/>
        <end position="315"/>
    </location>
</feature>
<dbReference type="InterPro" id="IPR016166">
    <property type="entry name" value="FAD-bd_PCMH"/>
</dbReference>
<keyword evidence="4" id="KW-0274">FAD</keyword>
<evidence type="ECO:0000256" key="3">
    <source>
        <dbReference type="ARBA" id="ARBA00022630"/>
    </source>
</evidence>
<evidence type="ECO:0000256" key="1">
    <source>
        <dbReference type="ARBA" id="ARBA00001974"/>
    </source>
</evidence>